<dbReference type="InterPro" id="IPR051313">
    <property type="entry name" value="Bact_iron-sidero_bind"/>
</dbReference>
<evidence type="ECO:0000313" key="4">
    <source>
        <dbReference type="EMBL" id="SDR13104.1"/>
    </source>
</evidence>
<dbReference type="RefSeq" id="WP_068567866.1">
    <property type="nucleotide sequence ID" value="NZ_FNLF01000002.1"/>
</dbReference>
<evidence type="ECO:0000256" key="2">
    <source>
        <dbReference type="ARBA" id="ARBA00022729"/>
    </source>
</evidence>
<feature type="signal peptide" evidence="3">
    <location>
        <begin position="1"/>
        <end position="24"/>
    </location>
</feature>
<gene>
    <name evidence="4" type="ORF">SAMN04489765_3366</name>
</gene>
<protein>
    <submittedName>
        <fullName evidence="4">Iron complex transport system substrate-binding protein</fullName>
    </submittedName>
</protein>
<name>A0A1H1GIQ3_9ACTN</name>
<sequence>MNRVGTSRAGAAIALAVVAGTALTACGGSEPIQQPFASIATTTTRLASANIIGLDRTPDEACAAPVAGGAAPAAIAVADPALLDGLCALGLQERVKAVGGDVPTYLGTTLAKAPKLTDGVRADLAVGTARSAEANRRAGRTVTVPAPSEDWRRSFLALADAVRMPAEARAVLDAYQRDAAEKSVKIDAVHNTVSLVRFTADGKSLALGTSALAAQVLADLKVVRPEVQRTPEAVEMSDSDVSAAEGDLIYVGYEGDQGREHGMAVMTSTPWKKLRAVVAKRQLLVQDSAWFSAGGPVAAGIVLHDVSNTIKASS</sequence>
<dbReference type="GO" id="GO:0030288">
    <property type="term" value="C:outer membrane-bounded periplasmic space"/>
    <property type="evidence" value="ECO:0007669"/>
    <property type="project" value="TreeGrafter"/>
</dbReference>
<dbReference type="PANTHER" id="PTHR30532">
    <property type="entry name" value="IRON III DICITRATE-BINDING PERIPLASMIC PROTEIN"/>
    <property type="match status" value="1"/>
</dbReference>
<feature type="chain" id="PRO_5010223599" evidence="3">
    <location>
        <begin position="25"/>
        <end position="314"/>
    </location>
</feature>
<keyword evidence="1" id="KW-0813">Transport</keyword>
<dbReference type="Proteomes" id="UP000183053">
    <property type="component" value="Unassembled WGS sequence"/>
</dbReference>
<dbReference type="EMBL" id="FNLF01000002">
    <property type="protein sequence ID" value="SDR13104.1"/>
    <property type="molecule type" value="Genomic_DNA"/>
</dbReference>
<dbReference type="OrthoDB" id="9793175at2"/>
<accession>A0A1H1GIQ3</accession>
<evidence type="ECO:0000313" key="5">
    <source>
        <dbReference type="Proteomes" id="UP000183053"/>
    </source>
</evidence>
<evidence type="ECO:0000256" key="1">
    <source>
        <dbReference type="ARBA" id="ARBA00022448"/>
    </source>
</evidence>
<organism evidence="4 5">
    <name type="scientific">Tsukamurella pulmonis</name>
    <dbReference type="NCBI Taxonomy" id="47312"/>
    <lineage>
        <taxon>Bacteria</taxon>
        <taxon>Bacillati</taxon>
        <taxon>Actinomycetota</taxon>
        <taxon>Actinomycetes</taxon>
        <taxon>Mycobacteriales</taxon>
        <taxon>Tsukamurellaceae</taxon>
        <taxon>Tsukamurella</taxon>
    </lineage>
</organism>
<reference evidence="5" key="1">
    <citation type="submission" date="2016-10" db="EMBL/GenBank/DDBJ databases">
        <authorList>
            <person name="Varghese N."/>
            <person name="Submissions S."/>
        </authorList>
    </citation>
    <scope>NUCLEOTIDE SEQUENCE [LARGE SCALE GENOMIC DNA]</scope>
    <source>
        <strain evidence="5">DSM 44142</strain>
    </source>
</reference>
<dbReference type="AlphaFoldDB" id="A0A1H1GIQ3"/>
<evidence type="ECO:0000256" key="3">
    <source>
        <dbReference type="SAM" id="SignalP"/>
    </source>
</evidence>
<proteinExistence type="predicted"/>
<dbReference type="PANTHER" id="PTHR30532:SF25">
    <property type="entry name" value="IRON(III) DICITRATE-BINDING PERIPLASMIC PROTEIN"/>
    <property type="match status" value="1"/>
</dbReference>
<dbReference type="STRING" id="47312.SAMN04489765_3366"/>
<dbReference type="Gene3D" id="3.40.50.1980">
    <property type="entry name" value="Nitrogenase molybdenum iron protein domain"/>
    <property type="match status" value="1"/>
</dbReference>
<keyword evidence="5" id="KW-1185">Reference proteome</keyword>
<dbReference type="SUPFAM" id="SSF53807">
    <property type="entry name" value="Helical backbone' metal receptor"/>
    <property type="match status" value="1"/>
</dbReference>
<dbReference type="PROSITE" id="PS51257">
    <property type="entry name" value="PROKAR_LIPOPROTEIN"/>
    <property type="match status" value="1"/>
</dbReference>
<keyword evidence="2 3" id="KW-0732">Signal</keyword>